<protein>
    <submittedName>
        <fullName evidence="2">Uncharacterized protein</fullName>
    </submittedName>
</protein>
<dbReference type="Proteomes" id="UP001251217">
    <property type="component" value="Unassembled WGS sequence"/>
</dbReference>
<proteinExistence type="predicted"/>
<comment type="caution">
    <text evidence="2">The sequence shown here is derived from an EMBL/GenBank/DDBJ whole genome shotgun (WGS) entry which is preliminary data.</text>
</comment>
<reference evidence="2 3" key="1">
    <citation type="submission" date="2023-07" db="EMBL/GenBank/DDBJ databases">
        <title>Sorghum-associated microbial communities from plants grown in Nebraska, USA.</title>
        <authorList>
            <person name="Schachtman D."/>
        </authorList>
    </citation>
    <scope>NUCLEOTIDE SEQUENCE [LARGE SCALE GENOMIC DNA]</scope>
    <source>
        <strain evidence="2 3">4272</strain>
    </source>
</reference>
<dbReference type="EMBL" id="JAVDWW010000006">
    <property type="protein sequence ID" value="MDR7169999.1"/>
    <property type="molecule type" value="Genomic_DNA"/>
</dbReference>
<evidence type="ECO:0000313" key="3">
    <source>
        <dbReference type="Proteomes" id="UP001251217"/>
    </source>
</evidence>
<accession>A0ABU1XI25</accession>
<dbReference type="RefSeq" id="WP_310403593.1">
    <property type="nucleotide sequence ID" value="NZ_JAVDWW010000006.1"/>
</dbReference>
<feature type="region of interest" description="Disordered" evidence="1">
    <location>
        <begin position="64"/>
        <end position="84"/>
    </location>
</feature>
<evidence type="ECO:0000256" key="1">
    <source>
        <dbReference type="SAM" id="MobiDB-lite"/>
    </source>
</evidence>
<name>A0ABU1XI25_9NOCA</name>
<sequence length="84" mass="8577">MARIDPTGGGYRIVDSWGGYRAAGHAGGAAAQLAYNQAVDEVKYKLRGRLHEALDGIGLGAPVAAAPVSPKDAPTGLETDGEDD</sequence>
<keyword evidence="3" id="KW-1185">Reference proteome</keyword>
<organism evidence="2 3">
    <name type="scientific">Nocardia kruczakiae</name>
    <dbReference type="NCBI Taxonomy" id="261477"/>
    <lineage>
        <taxon>Bacteria</taxon>
        <taxon>Bacillati</taxon>
        <taxon>Actinomycetota</taxon>
        <taxon>Actinomycetes</taxon>
        <taxon>Mycobacteriales</taxon>
        <taxon>Nocardiaceae</taxon>
        <taxon>Nocardia</taxon>
    </lineage>
</organism>
<gene>
    <name evidence="2" type="ORF">J2W56_003750</name>
</gene>
<evidence type="ECO:0000313" key="2">
    <source>
        <dbReference type="EMBL" id="MDR7169999.1"/>
    </source>
</evidence>